<organism evidence="2 3">
    <name type="scientific">Microtetraspora malaysiensis</name>
    <dbReference type="NCBI Taxonomy" id="161358"/>
    <lineage>
        <taxon>Bacteria</taxon>
        <taxon>Bacillati</taxon>
        <taxon>Actinomycetota</taxon>
        <taxon>Actinomycetes</taxon>
        <taxon>Streptosporangiales</taxon>
        <taxon>Streptosporangiaceae</taxon>
        <taxon>Microtetraspora</taxon>
    </lineage>
</organism>
<feature type="compositionally biased region" description="Pro residues" evidence="1">
    <location>
        <begin position="31"/>
        <end position="47"/>
    </location>
</feature>
<dbReference type="RefSeq" id="WP_387417860.1">
    <property type="nucleotide sequence ID" value="NZ_JBIASD010000052.1"/>
</dbReference>
<proteinExistence type="predicted"/>
<feature type="region of interest" description="Disordered" evidence="1">
    <location>
        <begin position="1"/>
        <end position="99"/>
    </location>
</feature>
<evidence type="ECO:0000256" key="1">
    <source>
        <dbReference type="SAM" id="MobiDB-lite"/>
    </source>
</evidence>
<name>A0ABW6T5C0_9ACTN</name>
<keyword evidence="3" id="KW-1185">Reference proteome</keyword>
<protein>
    <submittedName>
        <fullName evidence="2">Uncharacterized protein</fullName>
    </submittedName>
</protein>
<gene>
    <name evidence="2" type="ORF">ACFYXI_39530</name>
</gene>
<accession>A0ABW6T5C0</accession>
<evidence type="ECO:0000313" key="2">
    <source>
        <dbReference type="EMBL" id="MFF3671693.1"/>
    </source>
</evidence>
<comment type="caution">
    <text evidence="2">The sequence shown here is derived from an EMBL/GenBank/DDBJ whole genome shotgun (WGS) entry which is preliminary data.</text>
</comment>
<reference evidence="2 3" key="1">
    <citation type="submission" date="2024-10" db="EMBL/GenBank/DDBJ databases">
        <title>The Natural Products Discovery Center: Release of the First 8490 Sequenced Strains for Exploring Actinobacteria Biosynthetic Diversity.</title>
        <authorList>
            <person name="Kalkreuter E."/>
            <person name="Kautsar S.A."/>
            <person name="Yang D."/>
            <person name="Bader C.D."/>
            <person name="Teijaro C.N."/>
            <person name="Fluegel L."/>
            <person name="Davis C.M."/>
            <person name="Simpson J.R."/>
            <person name="Lauterbach L."/>
            <person name="Steele A.D."/>
            <person name="Gui C."/>
            <person name="Meng S."/>
            <person name="Li G."/>
            <person name="Viehrig K."/>
            <person name="Ye F."/>
            <person name="Su P."/>
            <person name="Kiefer A.F."/>
            <person name="Nichols A."/>
            <person name="Cepeda A.J."/>
            <person name="Yan W."/>
            <person name="Fan B."/>
            <person name="Jiang Y."/>
            <person name="Adhikari A."/>
            <person name="Zheng C.-J."/>
            <person name="Schuster L."/>
            <person name="Cowan T.M."/>
            <person name="Smanski M.J."/>
            <person name="Chevrette M.G."/>
            <person name="De Carvalho L.P.S."/>
            <person name="Shen B."/>
        </authorList>
    </citation>
    <scope>NUCLEOTIDE SEQUENCE [LARGE SCALE GENOMIC DNA]</scope>
    <source>
        <strain evidence="2 3">NPDC002173</strain>
    </source>
</reference>
<sequence>MAEHKMVSVDGVRYRIEDAPRVVKAALSGPAPEPEPKPNPGPTPAPDPEPEPEPELAPDPEPEPELAPDPEPEPEKSSRKRRPKEGGSDADPAGTAGRS</sequence>
<dbReference type="Proteomes" id="UP001602013">
    <property type="component" value="Unassembled WGS sequence"/>
</dbReference>
<feature type="compositionally biased region" description="Acidic residues" evidence="1">
    <location>
        <begin position="48"/>
        <end position="72"/>
    </location>
</feature>
<dbReference type="EMBL" id="JBIASD010000052">
    <property type="protein sequence ID" value="MFF3671693.1"/>
    <property type="molecule type" value="Genomic_DNA"/>
</dbReference>
<feature type="compositionally biased region" description="Basic and acidic residues" evidence="1">
    <location>
        <begin position="1"/>
        <end position="21"/>
    </location>
</feature>
<evidence type="ECO:0000313" key="3">
    <source>
        <dbReference type="Proteomes" id="UP001602013"/>
    </source>
</evidence>